<gene>
    <name evidence="1" type="ORF">Vadar_003723</name>
</gene>
<evidence type="ECO:0000313" key="2">
    <source>
        <dbReference type="Proteomes" id="UP000828048"/>
    </source>
</evidence>
<keyword evidence="2" id="KW-1185">Reference proteome</keyword>
<evidence type="ECO:0000313" key="1">
    <source>
        <dbReference type="EMBL" id="KAH7865210.1"/>
    </source>
</evidence>
<accession>A0ACB7ZI50</accession>
<sequence>MLTSRYISSRIIDIVKEDPSLTIKVLQAMVKELTGGFNRSYDKTWLEKEIAIASIFGDWDESYQKLPRYLTAVQQYDLGTEFKINTVPSVTSGTVIFDQVFWAFAPAIEGFQHYCLVICIDGTFLTGKYRGVMLIALSQDAENQIFPIAFAIVERETKESWGWFLDCLRCYVTKHARLCLISNRHHAS</sequence>
<comment type="caution">
    <text evidence="1">The sequence shown here is derived from an EMBL/GenBank/DDBJ whole genome shotgun (WGS) entry which is preliminary data.</text>
</comment>
<reference evidence="1 2" key="1">
    <citation type="journal article" date="2021" name="Hortic Res">
        <title>High-quality reference genome and annotation aids understanding of berry development for evergreen blueberry (Vaccinium darrowii).</title>
        <authorList>
            <person name="Yu J."/>
            <person name="Hulse-Kemp A.M."/>
            <person name="Babiker E."/>
            <person name="Staton M."/>
        </authorList>
    </citation>
    <scope>NUCLEOTIDE SEQUENCE [LARGE SCALE GENOMIC DNA]</scope>
    <source>
        <strain evidence="2">cv. NJ 8807/NJ 8810</strain>
        <tissue evidence="1">Young leaf</tissue>
    </source>
</reference>
<organism evidence="1 2">
    <name type="scientific">Vaccinium darrowii</name>
    <dbReference type="NCBI Taxonomy" id="229202"/>
    <lineage>
        <taxon>Eukaryota</taxon>
        <taxon>Viridiplantae</taxon>
        <taxon>Streptophyta</taxon>
        <taxon>Embryophyta</taxon>
        <taxon>Tracheophyta</taxon>
        <taxon>Spermatophyta</taxon>
        <taxon>Magnoliopsida</taxon>
        <taxon>eudicotyledons</taxon>
        <taxon>Gunneridae</taxon>
        <taxon>Pentapetalae</taxon>
        <taxon>asterids</taxon>
        <taxon>Ericales</taxon>
        <taxon>Ericaceae</taxon>
        <taxon>Vaccinioideae</taxon>
        <taxon>Vaccinieae</taxon>
        <taxon>Vaccinium</taxon>
    </lineage>
</organism>
<dbReference type="EMBL" id="CM037159">
    <property type="protein sequence ID" value="KAH7865210.1"/>
    <property type="molecule type" value="Genomic_DNA"/>
</dbReference>
<proteinExistence type="predicted"/>
<dbReference type="Proteomes" id="UP000828048">
    <property type="component" value="Chromosome 9"/>
</dbReference>
<protein>
    <submittedName>
        <fullName evidence="1">Uncharacterized protein</fullName>
    </submittedName>
</protein>
<name>A0ACB7ZI50_9ERIC</name>